<dbReference type="CDD" id="cd04187">
    <property type="entry name" value="DPM1_like_bac"/>
    <property type="match status" value="1"/>
</dbReference>
<evidence type="ECO:0000256" key="1">
    <source>
        <dbReference type="ARBA" id="ARBA00022475"/>
    </source>
</evidence>
<dbReference type="InterPro" id="IPR050256">
    <property type="entry name" value="Glycosyltransferase_2"/>
</dbReference>
<evidence type="ECO:0000256" key="2">
    <source>
        <dbReference type="ARBA" id="ARBA00022676"/>
    </source>
</evidence>
<evidence type="ECO:0000256" key="3">
    <source>
        <dbReference type="ARBA" id="ARBA00022679"/>
    </source>
</evidence>
<proteinExistence type="predicted"/>
<sequence>MISIVSPVYRAEKILPLLVSEISNIANKIGEDYEIILVDDRSPDDSWEVMKSLAKKNDHLKVYRLSRNFGQHPTIMAGLSKAKGDWIVVMDCDLQDQPKEIEKLYQKAIEGYDVVLARREIRIDSFIKKLSSKIFYKVFNYLAGIEINNEIANFGIYKRKVVQSILNINDNIKFFPLFVNWVGYKTTAISVEHASREEGKSAYNLSRLISLAFNVIISFSDKPLKIFVGFGAAISLLSIIVAGYFAVTYFEGKITEPGFSSIILSIWFLSGVIISCIGIVGIYLGKTFNQTKNRPVFIIDEAYED</sequence>
<evidence type="ECO:0000313" key="10">
    <source>
        <dbReference type="EMBL" id="MCW3160394.1"/>
    </source>
</evidence>
<feature type="transmembrane region" description="Helical" evidence="8">
    <location>
        <begin position="226"/>
        <end position="250"/>
    </location>
</feature>
<accession>A0ABT3HKS9</accession>
<evidence type="ECO:0000256" key="4">
    <source>
        <dbReference type="ARBA" id="ARBA00022692"/>
    </source>
</evidence>
<evidence type="ECO:0000313" key="11">
    <source>
        <dbReference type="Proteomes" id="UP001163719"/>
    </source>
</evidence>
<keyword evidence="5" id="KW-0448">Lipopolysaccharide biosynthesis</keyword>
<reference evidence="10" key="1">
    <citation type="submission" date="2022-10" db="EMBL/GenBank/DDBJ databases">
        <title>Chryseobacterium babae sp. nov. isolated from the gut of the beetle Oryctes rhinoceros, and Chryseobacterium kimseyorum sp. nov., isolated from a stick insect rearing cage.</title>
        <authorList>
            <person name="Shelomi M."/>
            <person name="Han C.-J."/>
            <person name="Chen W.-M."/>
            <person name="Chen H.-K."/>
            <person name="Liaw S.-J."/>
            <person name="Muhle E."/>
            <person name="Clermont D."/>
        </authorList>
    </citation>
    <scope>NUCLEOTIDE SEQUENCE</scope>
    <source>
        <strain evidence="10">WLa1L2M3</strain>
    </source>
</reference>
<evidence type="ECO:0000259" key="9">
    <source>
        <dbReference type="Pfam" id="PF00535"/>
    </source>
</evidence>
<organism evidence="10 11">
    <name type="scientific">Chryseobacterium oryctis</name>
    <dbReference type="NCBI Taxonomy" id="2952618"/>
    <lineage>
        <taxon>Bacteria</taxon>
        <taxon>Pseudomonadati</taxon>
        <taxon>Bacteroidota</taxon>
        <taxon>Flavobacteriia</taxon>
        <taxon>Flavobacteriales</taxon>
        <taxon>Weeksellaceae</taxon>
        <taxon>Chryseobacterium group</taxon>
        <taxon>Chryseobacterium</taxon>
    </lineage>
</organism>
<dbReference type="Proteomes" id="UP001163719">
    <property type="component" value="Unassembled WGS sequence"/>
</dbReference>
<keyword evidence="3" id="KW-0808">Transferase</keyword>
<name>A0ABT3HKS9_9FLAO</name>
<keyword evidence="4 8" id="KW-0812">Transmembrane</keyword>
<gene>
    <name evidence="10" type="ORF">OH806_03845</name>
</gene>
<dbReference type="RefSeq" id="WP_264742353.1">
    <property type="nucleotide sequence ID" value="NZ_JAPDHV010000002.1"/>
</dbReference>
<feature type="transmembrane region" description="Helical" evidence="8">
    <location>
        <begin position="262"/>
        <end position="284"/>
    </location>
</feature>
<keyword evidence="7 8" id="KW-0472">Membrane</keyword>
<feature type="domain" description="Glycosyltransferase 2-like" evidence="9">
    <location>
        <begin position="3"/>
        <end position="165"/>
    </location>
</feature>
<dbReference type="Pfam" id="PF00535">
    <property type="entry name" value="Glycos_transf_2"/>
    <property type="match status" value="1"/>
</dbReference>
<dbReference type="PANTHER" id="PTHR48090">
    <property type="entry name" value="UNDECAPRENYL-PHOSPHATE 4-DEOXY-4-FORMAMIDO-L-ARABINOSE TRANSFERASE-RELATED"/>
    <property type="match status" value="1"/>
</dbReference>
<evidence type="ECO:0000256" key="5">
    <source>
        <dbReference type="ARBA" id="ARBA00022985"/>
    </source>
</evidence>
<dbReference type="InterPro" id="IPR029044">
    <property type="entry name" value="Nucleotide-diphossugar_trans"/>
</dbReference>
<dbReference type="PANTHER" id="PTHR48090:SF3">
    <property type="entry name" value="UNDECAPRENYL-PHOSPHATE 4-DEOXY-4-FORMAMIDO-L-ARABINOSE TRANSFERASE"/>
    <property type="match status" value="1"/>
</dbReference>
<keyword evidence="6 8" id="KW-1133">Transmembrane helix</keyword>
<comment type="caution">
    <text evidence="10">The sequence shown here is derived from an EMBL/GenBank/DDBJ whole genome shotgun (WGS) entry which is preliminary data.</text>
</comment>
<dbReference type="EMBL" id="JAPDHV010000002">
    <property type="protein sequence ID" value="MCW3160394.1"/>
    <property type="molecule type" value="Genomic_DNA"/>
</dbReference>
<evidence type="ECO:0000256" key="7">
    <source>
        <dbReference type="ARBA" id="ARBA00023136"/>
    </source>
</evidence>
<dbReference type="SUPFAM" id="SSF53448">
    <property type="entry name" value="Nucleotide-diphospho-sugar transferases"/>
    <property type="match status" value="1"/>
</dbReference>
<protein>
    <submittedName>
        <fullName evidence="10">Glycosyltransferase family 2 protein</fullName>
    </submittedName>
</protein>
<dbReference type="InterPro" id="IPR001173">
    <property type="entry name" value="Glyco_trans_2-like"/>
</dbReference>
<evidence type="ECO:0000256" key="8">
    <source>
        <dbReference type="SAM" id="Phobius"/>
    </source>
</evidence>
<keyword evidence="11" id="KW-1185">Reference proteome</keyword>
<evidence type="ECO:0000256" key="6">
    <source>
        <dbReference type="ARBA" id="ARBA00022989"/>
    </source>
</evidence>
<dbReference type="Gene3D" id="3.90.550.10">
    <property type="entry name" value="Spore Coat Polysaccharide Biosynthesis Protein SpsA, Chain A"/>
    <property type="match status" value="1"/>
</dbReference>
<keyword evidence="2" id="KW-0328">Glycosyltransferase</keyword>
<keyword evidence="1" id="KW-1003">Cell membrane</keyword>